<evidence type="ECO:0000259" key="7">
    <source>
        <dbReference type="PROSITE" id="PS51036"/>
    </source>
</evidence>
<dbReference type="Gene3D" id="3.40.50.150">
    <property type="entry name" value="Vaccinia Virus protein VP39"/>
    <property type="match status" value="1"/>
</dbReference>
<dbReference type="SMART" id="SM00154">
    <property type="entry name" value="ZnF_AN1"/>
    <property type="match status" value="1"/>
</dbReference>
<dbReference type="InterPro" id="IPR035896">
    <property type="entry name" value="AN1-like_Znf"/>
</dbReference>
<dbReference type="SUPFAM" id="SSF57716">
    <property type="entry name" value="Glucocorticoid receptor-like (DNA-binding domain)"/>
    <property type="match status" value="1"/>
</dbReference>
<evidence type="ECO:0000256" key="4">
    <source>
        <dbReference type="ARBA" id="ARBA00022833"/>
    </source>
</evidence>
<keyword evidence="3 5" id="KW-0863">Zinc-finger</keyword>
<dbReference type="PANTHER" id="PTHR37211">
    <property type="entry name" value="EXPRESSED PROTEIN"/>
    <property type="match status" value="1"/>
</dbReference>
<feature type="compositionally biased region" description="Acidic residues" evidence="6">
    <location>
        <begin position="44"/>
        <end position="59"/>
    </location>
</feature>
<dbReference type="InterPro" id="IPR000058">
    <property type="entry name" value="Znf_AN1"/>
</dbReference>
<evidence type="ECO:0008006" key="11">
    <source>
        <dbReference type="Google" id="ProtNLM"/>
    </source>
</evidence>
<sequence length="558" mass="63572">MGKRDKKQKHQQRTSHRGASSYYTVQHDDDYEDESYSFQQPSQDSEEQDEEPEEEEEGNDPNPSMEMPSKFLLYQQSVQSPKGDISYLQKFFLMYVGGRLPLHLQEDFCGTALLSTEWLRSDPRRTAVGLDLDLEALQWCLENNINKVGADGYSRISLFHGNVLNPREARLVGFKPEELIRNIQLGESDYNSEVAATEPNMLEGSIASTNEQSMEADAKIPARDIICAFNYSCCCLHKRAELVLYFKHVLEALSKKGGIFVMDLYGGTSSEQSLRLQRRFPNFTYTWEQAEFDIVERKTRISLHFHLSKQQKKLRHAFSYSWRLWSLPEIRGCLEESGFQSVHFWLRKMPDTNENRSTEGFGIGRDVKYEEVILAKPGSNYFDFVFSSGSSRRRRLKKDMAEEHRCQAPQLCANNCGFFGSPATHNLCSKCYRDLQLKEQQSSSAKQALNQTFVPSLPSSSSAESTLSISLAAAKEEPAAETKQTAVVEEEVQARPNRCLSCKKRVGLTGFKCRCGMVFCGIHRYPEQHACTFDFKGMGKEQIAKANPVIKGEKLQKI</sequence>
<evidence type="ECO:0000313" key="10">
    <source>
        <dbReference type="Proteomes" id="UP001472677"/>
    </source>
</evidence>
<evidence type="ECO:0000256" key="3">
    <source>
        <dbReference type="ARBA" id="ARBA00022771"/>
    </source>
</evidence>
<evidence type="ECO:0000256" key="5">
    <source>
        <dbReference type="PROSITE-ProRule" id="PRU00449"/>
    </source>
</evidence>
<dbReference type="SUPFAM" id="SSF53335">
    <property type="entry name" value="S-adenosyl-L-methionine-dependent methyltransferases"/>
    <property type="match status" value="1"/>
</dbReference>
<evidence type="ECO:0000259" key="8">
    <source>
        <dbReference type="PROSITE" id="PS51039"/>
    </source>
</evidence>
<evidence type="ECO:0000256" key="2">
    <source>
        <dbReference type="ARBA" id="ARBA00022723"/>
    </source>
</evidence>
<organism evidence="9 10">
    <name type="scientific">Hibiscus sabdariffa</name>
    <name type="common">roselle</name>
    <dbReference type="NCBI Taxonomy" id="183260"/>
    <lineage>
        <taxon>Eukaryota</taxon>
        <taxon>Viridiplantae</taxon>
        <taxon>Streptophyta</taxon>
        <taxon>Embryophyta</taxon>
        <taxon>Tracheophyta</taxon>
        <taxon>Spermatophyta</taxon>
        <taxon>Magnoliopsida</taxon>
        <taxon>eudicotyledons</taxon>
        <taxon>Gunneridae</taxon>
        <taxon>Pentapetalae</taxon>
        <taxon>rosids</taxon>
        <taxon>malvids</taxon>
        <taxon>Malvales</taxon>
        <taxon>Malvaceae</taxon>
        <taxon>Malvoideae</taxon>
        <taxon>Hibiscus</taxon>
    </lineage>
</organism>
<feature type="compositionally biased region" description="Basic residues" evidence="6">
    <location>
        <begin position="1"/>
        <end position="16"/>
    </location>
</feature>
<evidence type="ECO:0000256" key="1">
    <source>
        <dbReference type="ARBA" id="ARBA00003732"/>
    </source>
</evidence>
<dbReference type="PROSITE" id="PS51036">
    <property type="entry name" value="ZF_A20"/>
    <property type="match status" value="1"/>
</dbReference>
<dbReference type="SUPFAM" id="SSF118310">
    <property type="entry name" value="AN1-like Zinc finger"/>
    <property type="match status" value="1"/>
</dbReference>
<reference evidence="9 10" key="1">
    <citation type="journal article" date="2024" name="G3 (Bethesda)">
        <title>Genome assembly of Hibiscus sabdariffa L. provides insights into metabolisms of medicinal natural products.</title>
        <authorList>
            <person name="Kim T."/>
        </authorList>
    </citation>
    <scope>NUCLEOTIDE SEQUENCE [LARGE SCALE GENOMIC DNA]</scope>
    <source>
        <strain evidence="9">TK-2024</strain>
        <tissue evidence="9">Old leaves</tissue>
    </source>
</reference>
<keyword evidence="4" id="KW-0862">Zinc</keyword>
<dbReference type="Proteomes" id="UP001472677">
    <property type="component" value="Unassembled WGS sequence"/>
</dbReference>
<dbReference type="Pfam" id="PF01428">
    <property type="entry name" value="zf-AN1"/>
    <property type="match status" value="1"/>
</dbReference>
<protein>
    <recommendedName>
        <fullName evidence="11">Zinc finger A20 and AN1 domain-containing stress-associated protein 3</fullName>
    </recommendedName>
</protein>
<feature type="domain" description="A20-type" evidence="7">
    <location>
        <begin position="406"/>
        <end position="440"/>
    </location>
</feature>
<comment type="function">
    <text evidence="1">May be involved in environmental stress response.</text>
</comment>
<dbReference type="Pfam" id="PF01754">
    <property type="entry name" value="zf-A20"/>
    <property type="match status" value="1"/>
</dbReference>
<comment type="caution">
    <text evidence="9">The sequence shown here is derived from an EMBL/GenBank/DDBJ whole genome shotgun (WGS) entry which is preliminary data.</text>
</comment>
<proteinExistence type="predicted"/>
<feature type="region of interest" description="Disordered" evidence="6">
    <location>
        <begin position="1"/>
        <end position="67"/>
    </location>
</feature>
<dbReference type="InterPro" id="IPR002653">
    <property type="entry name" value="Znf_A20"/>
</dbReference>
<dbReference type="SMART" id="SM00259">
    <property type="entry name" value="ZnF_A20"/>
    <property type="match status" value="1"/>
</dbReference>
<evidence type="ECO:0000313" key="9">
    <source>
        <dbReference type="EMBL" id="KAK8513328.1"/>
    </source>
</evidence>
<gene>
    <name evidence="9" type="ORF">V6N12_052525</name>
</gene>
<dbReference type="InterPro" id="IPR029063">
    <property type="entry name" value="SAM-dependent_MTases_sf"/>
</dbReference>
<dbReference type="PANTHER" id="PTHR37211:SF1">
    <property type="entry name" value="EXPRESSED PROTEIN"/>
    <property type="match status" value="1"/>
</dbReference>
<evidence type="ECO:0000256" key="6">
    <source>
        <dbReference type="SAM" id="MobiDB-lite"/>
    </source>
</evidence>
<keyword evidence="10" id="KW-1185">Reference proteome</keyword>
<dbReference type="Gene3D" id="4.10.1110.10">
    <property type="entry name" value="AN1-like Zinc finger"/>
    <property type="match status" value="1"/>
</dbReference>
<feature type="domain" description="AN1-type" evidence="8">
    <location>
        <begin position="493"/>
        <end position="539"/>
    </location>
</feature>
<keyword evidence="2" id="KW-0479">Metal-binding</keyword>
<name>A0ABR2C1U4_9ROSI</name>
<dbReference type="EMBL" id="JBBPBM010000069">
    <property type="protein sequence ID" value="KAK8513328.1"/>
    <property type="molecule type" value="Genomic_DNA"/>
</dbReference>
<dbReference type="Gene3D" id="1.20.5.4770">
    <property type="match status" value="1"/>
</dbReference>
<dbReference type="PROSITE" id="PS51039">
    <property type="entry name" value="ZF_AN1"/>
    <property type="match status" value="1"/>
</dbReference>
<accession>A0ABR2C1U4</accession>